<keyword evidence="2" id="KW-1185">Reference proteome</keyword>
<reference evidence="1 2" key="1">
    <citation type="submission" date="2014-06" db="EMBL/GenBank/DDBJ databases">
        <title>Draft genome sequence of Idiomarina sp. MCCC 1A10513.</title>
        <authorList>
            <person name="Du J."/>
            <person name="Lai Q."/>
            <person name="Shao Z."/>
        </authorList>
    </citation>
    <scope>NUCLEOTIDE SEQUENCE [LARGE SCALE GENOMIC DNA]</scope>
    <source>
        <strain evidence="1 2">MCCC 1A10513</strain>
    </source>
</reference>
<evidence type="ECO:0000313" key="1">
    <source>
        <dbReference type="EMBL" id="KFZ29918.1"/>
    </source>
</evidence>
<accession>A0A094L5E9</accession>
<evidence type="ECO:0000313" key="2">
    <source>
        <dbReference type="Proteomes" id="UP000053718"/>
    </source>
</evidence>
<comment type="caution">
    <text evidence="1">The sequence shown here is derived from an EMBL/GenBank/DDBJ whole genome shotgun (WGS) entry which is preliminary data.</text>
</comment>
<dbReference type="InterPro" id="IPR024524">
    <property type="entry name" value="DUF3800"/>
</dbReference>
<evidence type="ECO:0008006" key="3">
    <source>
        <dbReference type="Google" id="ProtNLM"/>
    </source>
</evidence>
<proteinExistence type="predicted"/>
<dbReference type="OrthoDB" id="9800818at2"/>
<gene>
    <name evidence="1" type="ORF">IDAT_02180</name>
</gene>
<dbReference type="AlphaFoldDB" id="A0A094L5E9"/>
<dbReference type="RefSeq" id="WP_034729865.1">
    <property type="nucleotide sequence ID" value="NZ_JPIN01000001.1"/>
</dbReference>
<sequence length="241" mass="28386">MRLIYFDEVKYQKGAQPFYFLGGIIVSADDVWHLENELAKISGKYFGTSILTRHTEFHASDIFHRKANFKSWNNPEKRADLVKKLAKILDSRPNVAKAFVCIQPEQMLVNTSFDDKAFMFFTEKIENYLRSINSPGLLIGDRENKKVSEQFAVDLSRYRRNGTLYQLGTELLHLIDTVHFTDSHHSRMLQLADLYVWLLQLQFNSNDNDKNQLRQMILDYVSRETKIFQPTKYKIWPNQPR</sequence>
<protein>
    <recommendedName>
        <fullName evidence="3">DUF3800 domain-containing protein</fullName>
    </recommendedName>
</protein>
<dbReference type="Proteomes" id="UP000053718">
    <property type="component" value="Unassembled WGS sequence"/>
</dbReference>
<dbReference type="STRING" id="1517416.IDAT_02180"/>
<name>A0A094L5E9_9GAMM</name>
<organism evidence="1 2">
    <name type="scientific">Pseudidiomarina atlantica</name>
    <dbReference type="NCBI Taxonomy" id="1517416"/>
    <lineage>
        <taxon>Bacteria</taxon>
        <taxon>Pseudomonadati</taxon>
        <taxon>Pseudomonadota</taxon>
        <taxon>Gammaproteobacteria</taxon>
        <taxon>Alteromonadales</taxon>
        <taxon>Idiomarinaceae</taxon>
        <taxon>Pseudidiomarina</taxon>
    </lineage>
</organism>
<dbReference type="EMBL" id="JPIN01000001">
    <property type="protein sequence ID" value="KFZ29918.1"/>
    <property type="molecule type" value="Genomic_DNA"/>
</dbReference>
<dbReference type="Pfam" id="PF12686">
    <property type="entry name" value="DUF3800"/>
    <property type="match status" value="1"/>
</dbReference>